<proteinExistence type="predicted"/>
<keyword evidence="2" id="KW-1185">Reference proteome</keyword>
<protein>
    <submittedName>
        <fullName evidence="1">Uncharacterized protein</fullName>
    </submittedName>
</protein>
<evidence type="ECO:0000313" key="1">
    <source>
        <dbReference type="EMBL" id="CAH1453882.1"/>
    </source>
</evidence>
<sequence length="108" mass="12640">MSCTFLFHRLSSTTSHDLIPPRFSSVKRSWKFDDVYKPLQICRLGKGLWKPSKYLVAFSLYRYAEIHEGLTGEYLIAPFHDIGVKWYHAFEMRASCIELSEENRATSM</sequence>
<comment type="caution">
    <text evidence="1">The sequence shown here is derived from an EMBL/GenBank/DDBJ whole genome shotgun (WGS) entry which is preliminary data.</text>
</comment>
<organism evidence="1 2">
    <name type="scientific">Lactuca virosa</name>
    <dbReference type="NCBI Taxonomy" id="75947"/>
    <lineage>
        <taxon>Eukaryota</taxon>
        <taxon>Viridiplantae</taxon>
        <taxon>Streptophyta</taxon>
        <taxon>Embryophyta</taxon>
        <taxon>Tracheophyta</taxon>
        <taxon>Spermatophyta</taxon>
        <taxon>Magnoliopsida</taxon>
        <taxon>eudicotyledons</taxon>
        <taxon>Gunneridae</taxon>
        <taxon>Pentapetalae</taxon>
        <taxon>asterids</taxon>
        <taxon>campanulids</taxon>
        <taxon>Asterales</taxon>
        <taxon>Asteraceae</taxon>
        <taxon>Cichorioideae</taxon>
        <taxon>Cichorieae</taxon>
        <taxon>Lactucinae</taxon>
        <taxon>Lactuca</taxon>
    </lineage>
</organism>
<evidence type="ECO:0000313" key="2">
    <source>
        <dbReference type="Proteomes" id="UP001157418"/>
    </source>
</evidence>
<dbReference type="Proteomes" id="UP001157418">
    <property type="component" value="Unassembled WGS sequence"/>
</dbReference>
<name>A0AAU9PV84_9ASTR</name>
<dbReference type="EMBL" id="CAKMRJ010005745">
    <property type="protein sequence ID" value="CAH1453882.1"/>
    <property type="molecule type" value="Genomic_DNA"/>
</dbReference>
<dbReference type="AlphaFoldDB" id="A0AAU9PV84"/>
<reference evidence="1 2" key="1">
    <citation type="submission" date="2022-01" db="EMBL/GenBank/DDBJ databases">
        <authorList>
            <person name="Xiong W."/>
            <person name="Schranz E."/>
        </authorList>
    </citation>
    <scope>NUCLEOTIDE SEQUENCE [LARGE SCALE GENOMIC DNA]</scope>
</reference>
<gene>
    <name evidence="1" type="ORF">LVIROSA_LOCUS39091</name>
</gene>
<accession>A0AAU9PV84</accession>